<keyword evidence="1 5" id="KW-0963">Cytoplasm</keyword>
<dbReference type="InterPro" id="IPR011033">
    <property type="entry name" value="PRC_barrel-like_sf"/>
</dbReference>
<comment type="caution">
    <text evidence="8">The sequence shown here is derived from an EMBL/GenBank/DDBJ whole genome shotgun (WGS) entry which is preliminary data.</text>
</comment>
<keyword evidence="4 5" id="KW-0143">Chaperone</keyword>
<dbReference type="InterPro" id="IPR056792">
    <property type="entry name" value="PRC_RimM"/>
</dbReference>
<keyword evidence="3 5" id="KW-0698">rRNA processing</keyword>
<feature type="domain" description="RimM N-terminal" evidence="6">
    <location>
        <begin position="6"/>
        <end position="82"/>
    </location>
</feature>
<dbReference type="InterPro" id="IPR011961">
    <property type="entry name" value="RimM"/>
</dbReference>
<dbReference type="InterPro" id="IPR036976">
    <property type="entry name" value="RimM_N_sf"/>
</dbReference>
<dbReference type="SUPFAM" id="SSF50346">
    <property type="entry name" value="PRC-barrel domain"/>
    <property type="match status" value="1"/>
</dbReference>
<dbReference type="SUPFAM" id="SSF50447">
    <property type="entry name" value="Translation proteins"/>
    <property type="match status" value="1"/>
</dbReference>
<evidence type="ECO:0000313" key="8">
    <source>
        <dbReference type="EMBL" id="MCQ4637905.1"/>
    </source>
</evidence>
<dbReference type="Pfam" id="PF01782">
    <property type="entry name" value="RimM"/>
    <property type="match status" value="1"/>
</dbReference>
<evidence type="ECO:0000256" key="2">
    <source>
        <dbReference type="ARBA" id="ARBA00022517"/>
    </source>
</evidence>
<dbReference type="PANTHER" id="PTHR33692:SF1">
    <property type="entry name" value="RIBOSOME MATURATION FACTOR RIMM"/>
    <property type="match status" value="1"/>
</dbReference>
<dbReference type="Pfam" id="PF24986">
    <property type="entry name" value="PRC_RimM"/>
    <property type="match status" value="1"/>
</dbReference>
<feature type="domain" description="Ribosome maturation factor RimM PRC barrel" evidence="7">
    <location>
        <begin position="95"/>
        <end position="162"/>
    </location>
</feature>
<organism evidence="8 9">
    <name type="scientific">Anaerovorax odorimutans</name>
    <dbReference type="NCBI Taxonomy" id="109327"/>
    <lineage>
        <taxon>Bacteria</taxon>
        <taxon>Bacillati</taxon>
        <taxon>Bacillota</taxon>
        <taxon>Clostridia</taxon>
        <taxon>Peptostreptococcales</taxon>
        <taxon>Anaerovoracaceae</taxon>
        <taxon>Anaerovorax</taxon>
    </lineage>
</organism>
<accession>A0ABT1RRS5</accession>
<dbReference type="RefSeq" id="WP_256133087.1">
    <property type="nucleotide sequence ID" value="NZ_JANFXK010000017.1"/>
</dbReference>
<evidence type="ECO:0000256" key="4">
    <source>
        <dbReference type="ARBA" id="ARBA00023186"/>
    </source>
</evidence>
<dbReference type="Proteomes" id="UP001524502">
    <property type="component" value="Unassembled WGS sequence"/>
</dbReference>
<evidence type="ECO:0000256" key="5">
    <source>
        <dbReference type="HAMAP-Rule" id="MF_00014"/>
    </source>
</evidence>
<evidence type="ECO:0000256" key="1">
    <source>
        <dbReference type="ARBA" id="ARBA00022490"/>
    </source>
</evidence>
<comment type="similarity">
    <text evidence="5">Belongs to the RimM family.</text>
</comment>
<keyword evidence="9" id="KW-1185">Reference proteome</keyword>
<evidence type="ECO:0000256" key="3">
    <source>
        <dbReference type="ARBA" id="ARBA00022552"/>
    </source>
</evidence>
<evidence type="ECO:0000259" key="6">
    <source>
        <dbReference type="Pfam" id="PF01782"/>
    </source>
</evidence>
<dbReference type="InterPro" id="IPR009000">
    <property type="entry name" value="Transl_B-barrel_sf"/>
</dbReference>
<gene>
    <name evidence="5 8" type="primary">rimM</name>
    <name evidence="8" type="ORF">NE619_14310</name>
</gene>
<comment type="subcellular location">
    <subcellularLocation>
        <location evidence="5">Cytoplasm</location>
    </subcellularLocation>
</comment>
<name>A0ABT1RRS5_9FIRM</name>
<dbReference type="PANTHER" id="PTHR33692">
    <property type="entry name" value="RIBOSOME MATURATION FACTOR RIMM"/>
    <property type="match status" value="1"/>
</dbReference>
<reference evidence="8 9" key="1">
    <citation type="submission" date="2022-06" db="EMBL/GenBank/DDBJ databases">
        <title>Isolation of gut microbiota from human fecal samples.</title>
        <authorList>
            <person name="Pamer E.G."/>
            <person name="Barat B."/>
            <person name="Waligurski E."/>
            <person name="Medina S."/>
            <person name="Paddock L."/>
            <person name="Mostad J."/>
        </authorList>
    </citation>
    <scope>NUCLEOTIDE SEQUENCE [LARGE SCALE GENOMIC DNA]</scope>
    <source>
        <strain evidence="8 9">SL.3.17</strain>
    </source>
</reference>
<comment type="function">
    <text evidence="5">An accessory protein needed during the final step in the assembly of 30S ribosomal subunit, possibly for assembly of the head region. Essential for efficient processing of 16S rRNA. May be needed both before and after RbfA during the maturation of 16S rRNA. It has affinity for free ribosomal 30S subunits but not for 70S ribosomes.</text>
</comment>
<dbReference type="NCBIfam" id="TIGR02273">
    <property type="entry name" value="16S_RimM"/>
    <property type="match status" value="1"/>
</dbReference>
<evidence type="ECO:0000259" key="7">
    <source>
        <dbReference type="Pfam" id="PF24986"/>
    </source>
</evidence>
<protein>
    <recommendedName>
        <fullName evidence="5">Ribosome maturation factor RimM</fullName>
    </recommendedName>
</protein>
<proteinExistence type="inferred from homology"/>
<dbReference type="HAMAP" id="MF_00014">
    <property type="entry name" value="Ribosome_mat_RimM"/>
    <property type="match status" value="1"/>
</dbReference>
<sequence>MEKIKIGKIVNAVGLKGEVKVYCYTDRKEQFEELERIYVGQEAYEIKNVRYQGNVVILRLSGIDDRNAAEAQKNRDVSILESDLIRLPEDTYYVRDLIGIAVEDEADQPLGSLSDVLQNTSQDLYEIKLAGGKKILLPAVREFVISIDMENRKMKVKLPEGLLDL</sequence>
<dbReference type="EMBL" id="JANFXK010000017">
    <property type="protein sequence ID" value="MCQ4637905.1"/>
    <property type="molecule type" value="Genomic_DNA"/>
</dbReference>
<dbReference type="InterPro" id="IPR002676">
    <property type="entry name" value="RimM_N"/>
</dbReference>
<dbReference type="Gene3D" id="2.40.30.60">
    <property type="entry name" value="RimM"/>
    <property type="match status" value="1"/>
</dbReference>
<dbReference type="Gene3D" id="2.30.30.240">
    <property type="entry name" value="PRC-barrel domain"/>
    <property type="match status" value="1"/>
</dbReference>
<comment type="subunit">
    <text evidence="5">Binds ribosomal protein uS19.</text>
</comment>
<evidence type="ECO:0000313" key="9">
    <source>
        <dbReference type="Proteomes" id="UP001524502"/>
    </source>
</evidence>
<comment type="domain">
    <text evidence="5">The PRC barrel domain binds ribosomal protein uS19.</text>
</comment>
<keyword evidence="2 5" id="KW-0690">Ribosome biogenesis</keyword>